<gene>
    <name evidence="1" type="ORF">QO002_005324</name>
</gene>
<comment type="caution">
    <text evidence="1">The sequence shown here is derived from an EMBL/GenBank/DDBJ whole genome shotgun (WGS) entry which is preliminary data.</text>
</comment>
<dbReference type="EMBL" id="JAUSVF010000003">
    <property type="protein sequence ID" value="MDQ0323118.1"/>
    <property type="molecule type" value="Genomic_DNA"/>
</dbReference>
<dbReference type="Proteomes" id="UP001230207">
    <property type="component" value="Unassembled WGS sequence"/>
</dbReference>
<name>A0ABU0BXW4_9HYPH</name>
<accession>A0ABU0BXW4</accession>
<reference evidence="1 2" key="1">
    <citation type="submission" date="2023-07" db="EMBL/GenBank/DDBJ databases">
        <title>Genomic Encyclopedia of Type Strains, Phase IV (KMG-IV): sequencing the most valuable type-strain genomes for metagenomic binning, comparative biology and taxonomic classification.</title>
        <authorList>
            <person name="Goeker M."/>
        </authorList>
    </citation>
    <scope>NUCLEOTIDE SEQUENCE [LARGE SCALE GENOMIC DNA]</scope>
    <source>
        <strain evidence="1 2">DSM 1112</strain>
    </source>
</reference>
<sequence length="127" mass="14019">MGCSRHQNRDDVSARERSGNTGFDAGLFVATKLEAFAGRGNDDLLFSRDAEDILLVVDGREALLEEISGTREDVRTYITERFTALIALPDFDDFLEGNIRGPTGRVDIVRERFIAISRCGNGGPDTH</sequence>
<evidence type="ECO:0000313" key="1">
    <source>
        <dbReference type="EMBL" id="MDQ0323118.1"/>
    </source>
</evidence>
<keyword evidence="2" id="KW-1185">Reference proteome</keyword>
<proteinExistence type="predicted"/>
<dbReference type="RefSeq" id="WP_307235461.1">
    <property type="nucleotide sequence ID" value="NZ_JAUSVF010000003.1"/>
</dbReference>
<protein>
    <submittedName>
        <fullName evidence="1">Uncharacterized protein</fullName>
    </submittedName>
</protein>
<organism evidence="1 2">
    <name type="scientific">Pararhizobium capsulatum DSM 1112</name>
    <dbReference type="NCBI Taxonomy" id="1121113"/>
    <lineage>
        <taxon>Bacteria</taxon>
        <taxon>Pseudomonadati</taxon>
        <taxon>Pseudomonadota</taxon>
        <taxon>Alphaproteobacteria</taxon>
        <taxon>Hyphomicrobiales</taxon>
        <taxon>Rhizobiaceae</taxon>
        <taxon>Rhizobium/Agrobacterium group</taxon>
        <taxon>Pararhizobium</taxon>
    </lineage>
</organism>
<evidence type="ECO:0000313" key="2">
    <source>
        <dbReference type="Proteomes" id="UP001230207"/>
    </source>
</evidence>